<name>A0AAV4ACW6_9GAST</name>
<reference evidence="2 3" key="1">
    <citation type="journal article" date="2021" name="Elife">
        <title>Chloroplast acquisition without the gene transfer in kleptoplastic sea slugs, Plakobranchus ocellatus.</title>
        <authorList>
            <person name="Maeda T."/>
            <person name="Takahashi S."/>
            <person name="Yoshida T."/>
            <person name="Shimamura S."/>
            <person name="Takaki Y."/>
            <person name="Nagai Y."/>
            <person name="Toyoda A."/>
            <person name="Suzuki Y."/>
            <person name="Arimoto A."/>
            <person name="Ishii H."/>
            <person name="Satoh N."/>
            <person name="Nishiyama T."/>
            <person name="Hasebe M."/>
            <person name="Maruyama T."/>
            <person name="Minagawa J."/>
            <person name="Obokata J."/>
            <person name="Shigenobu S."/>
        </authorList>
    </citation>
    <scope>NUCLEOTIDE SEQUENCE [LARGE SCALE GENOMIC DNA]</scope>
</reference>
<dbReference type="Proteomes" id="UP000735302">
    <property type="component" value="Unassembled WGS sequence"/>
</dbReference>
<organism evidence="2 3">
    <name type="scientific">Plakobranchus ocellatus</name>
    <dbReference type="NCBI Taxonomy" id="259542"/>
    <lineage>
        <taxon>Eukaryota</taxon>
        <taxon>Metazoa</taxon>
        <taxon>Spiralia</taxon>
        <taxon>Lophotrochozoa</taxon>
        <taxon>Mollusca</taxon>
        <taxon>Gastropoda</taxon>
        <taxon>Heterobranchia</taxon>
        <taxon>Euthyneura</taxon>
        <taxon>Panpulmonata</taxon>
        <taxon>Sacoglossa</taxon>
        <taxon>Placobranchoidea</taxon>
        <taxon>Plakobranchidae</taxon>
        <taxon>Plakobranchus</taxon>
    </lineage>
</organism>
<evidence type="ECO:0000313" key="2">
    <source>
        <dbReference type="EMBL" id="GFO04501.1"/>
    </source>
</evidence>
<sequence length="214" mass="24244">MPDSVKAVTGIAKRLFLIFLKVALGEQCVAHPKSTHHRLVFYLLFTSFAEVFSKVGEYFEELVSPSVSQFSCLPVWMYAFTLGFRSDQQMSFPENDALFNAAFERSTPSSIRVRVNKVPTLWGVGLSIISSTRGLLWVEGDSKKRSRRTIAHEKKWGRKTKQGGEKVLLPMYWREAVHGRPSVVVASYDTHSTVGKFYPRLHMGRKGSIGQQEK</sequence>
<gene>
    <name evidence="2" type="ORF">PoB_003100600</name>
</gene>
<keyword evidence="1" id="KW-0732">Signal</keyword>
<dbReference type="EMBL" id="BLXT01003739">
    <property type="protein sequence ID" value="GFO04501.1"/>
    <property type="molecule type" value="Genomic_DNA"/>
</dbReference>
<evidence type="ECO:0000256" key="1">
    <source>
        <dbReference type="SAM" id="SignalP"/>
    </source>
</evidence>
<feature type="chain" id="PRO_5043461444" evidence="1">
    <location>
        <begin position="26"/>
        <end position="214"/>
    </location>
</feature>
<dbReference type="AlphaFoldDB" id="A0AAV4ACW6"/>
<keyword evidence="3" id="KW-1185">Reference proteome</keyword>
<accession>A0AAV4ACW6</accession>
<comment type="caution">
    <text evidence="2">The sequence shown here is derived from an EMBL/GenBank/DDBJ whole genome shotgun (WGS) entry which is preliminary data.</text>
</comment>
<proteinExistence type="predicted"/>
<evidence type="ECO:0000313" key="3">
    <source>
        <dbReference type="Proteomes" id="UP000735302"/>
    </source>
</evidence>
<protein>
    <submittedName>
        <fullName evidence="2">Uncharacterized protein</fullName>
    </submittedName>
</protein>
<feature type="signal peptide" evidence="1">
    <location>
        <begin position="1"/>
        <end position="25"/>
    </location>
</feature>